<sequence>MKMLYWFSTVTIIGLLIFLVFQFLKNRQTVAEGLPKQFSHYTSIDKSSIIRVGKVSMMLLLESTEDIQYFLTPENEVIAYTVPEKMTNYFYKINRSGVIIDTLIIKCRPTDIAFVKGYIIDKNQHQYYTWSFNGNKGAISIMLLNEIPDWDLKKQQQQLAAIIKKSAAVYVEYQSISPEPQKPAADDEIQAVPSMQTYTILTYLENDSCFRFATTLDIGKVYPYSYTEELLLNNLFKRINTKVSGNKEIIKSPYIRYRYFQKLKLEKVRFSGGGGNAAPFTVTLFHGNLFTDVVYRADTLRIKEFMYLEQEWQHSSIEIDGKNIGTLTKNKAQPPVNIDAYMYYTNPQLEYALFTNSDKELYVIKQTGNE</sequence>
<accession>A0ABS8U1A1</accession>
<comment type="caution">
    <text evidence="2">The sequence shown here is derived from an EMBL/GenBank/DDBJ whole genome shotgun (WGS) entry which is preliminary data.</text>
</comment>
<dbReference type="Proteomes" id="UP001199919">
    <property type="component" value="Unassembled WGS sequence"/>
</dbReference>
<evidence type="ECO:0008006" key="4">
    <source>
        <dbReference type="Google" id="ProtNLM"/>
    </source>
</evidence>
<proteinExistence type="predicted"/>
<dbReference type="RefSeq" id="WP_232175167.1">
    <property type="nucleotide sequence ID" value="NZ_JAJPWV010000001.1"/>
</dbReference>
<evidence type="ECO:0000256" key="1">
    <source>
        <dbReference type="SAM" id="Phobius"/>
    </source>
</evidence>
<name>A0ABS8U1A1_9SPHI</name>
<gene>
    <name evidence="2" type="ORF">LT679_01680</name>
</gene>
<organism evidence="2 3">
    <name type="scientific">Mucilaginibacter roseus</name>
    <dbReference type="NCBI Taxonomy" id="1528868"/>
    <lineage>
        <taxon>Bacteria</taxon>
        <taxon>Pseudomonadati</taxon>
        <taxon>Bacteroidota</taxon>
        <taxon>Sphingobacteriia</taxon>
        <taxon>Sphingobacteriales</taxon>
        <taxon>Sphingobacteriaceae</taxon>
        <taxon>Mucilaginibacter</taxon>
    </lineage>
</organism>
<dbReference type="EMBL" id="JAJPWV010000001">
    <property type="protein sequence ID" value="MCD8739298.1"/>
    <property type="molecule type" value="Genomic_DNA"/>
</dbReference>
<keyword evidence="1" id="KW-1133">Transmembrane helix</keyword>
<reference evidence="2 3" key="1">
    <citation type="submission" date="2021-12" db="EMBL/GenBank/DDBJ databases">
        <title>Mucilaginibacter roseus genome.</title>
        <authorList>
            <person name="Ferreira J.R."/>
            <person name="Newman J.D."/>
        </authorList>
    </citation>
    <scope>NUCLEOTIDE SEQUENCE [LARGE SCALE GENOMIC DNA]</scope>
    <source>
        <strain evidence="2 3">LMG 28454</strain>
    </source>
</reference>
<evidence type="ECO:0000313" key="2">
    <source>
        <dbReference type="EMBL" id="MCD8739298.1"/>
    </source>
</evidence>
<keyword evidence="3" id="KW-1185">Reference proteome</keyword>
<keyword evidence="1" id="KW-0812">Transmembrane</keyword>
<evidence type="ECO:0000313" key="3">
    <source>
        <dbReference type="Proteomes" id="UP001199919"/>
    </source>
</evidence>
<feature type="transmembrane region" description="Helical" evidence="1">
    <location>
        <begin position="6"/>
        <end position="24"/>
    </location>
</feature>
<protein>
    <recommendedName>
        <fullName evidence="4">DUF4340 domain-containing protein</fullName>
    </recommendedName>
</protein>
<keyword evidence="1" id="KW-0472">Membrane</keyword>